<dbReference type="PANTHER" id="PTHR42951">
    <property type="entry name" value="METALLO-BETA-LACTAMASE DOMAIN-CONTAINING"/>
    <property type="match status" value="1"/>
</dbReference>
<dbReference type="RefSeq" id="WP_183859881.1">
    <property type="nucleotide sequence ID" value="NZ_JACHFH010000007.1"/>
</dbReference>
<dbReference type="InterPro" id="IPR001279">
    <property type="entry name" value="Metallo-B-lactamas"/>
</dbReference>
<dbReference type="EMBL" id="JACHFH010000007">
    <property type="protein sequence ID" value="MBB5335675.1"/>
    <property type="molecule type" value="Genomic_DNA"/>
</dbReference>
<dbReference type="GO" id="GO:0016787">
    <property type="term" value="F:hydrolase activity"/>
    <property type="evidence" value="ECO:0007669"/>
    <property type="project" value="UniProtKB-KW"/>
</dbReference>
<dbReference type="InterPro" id="IPR050855">
    <property type="entry name" value="NDM-1-like"/>
</dbReference>
<evidence type="ECO:0000313" key="2">
    <source>
        <dbReference type="EMBL" id="MBB5335675.1"/>
    </source>
</evidence>
<proteinExistence type="predicted"/>
<dbReference type="Pfam" id="PF00753">
    <property type="entry name" value="Lactamase_B"/>
    <property type="match status" value="1"/>
</dbReference>
<protein>
    <submittedName>
        <fullName evidence="2">Glyoxylase-like metal-dependent hydrolase (Beta-lactamase superfamily II)</fullName>
    </submittedName>
</protein>
<feature type="domain" description="Metallo-beta-lactamase" evidence="1">
    <location>
        <begin position="19"/>
        <end position="206"/>
    </location>
</feature>
<keyword evidence="2" id="KW-0378">Hydrolase</keyword>
<reference evidence="2 3" key="1">
    <citation type="submission" date="2020-08" db="EMBL/GenBank/DDBJ databases">
        <title>Genomic Encyclopedia of Type Strains, Phase IV (KMG-IV): sequencing the most valuable type-strain genomes for metagenomic binning, comparative biology and taxonomic classification.</title>
        <authorList>
            <person name="Goeker M."/>
        </authorList>
    </citation>
    <scope>NUCLEOTIDE SEQUENCE [LARGE SCALE GENOMIC DNA]</scope>
    <source>
        <strain evidence="2 3">DSM 24661</strain>
    </source>
</reference>
<keyword evidence="3" id="KW-1185">Reference proteome</keyword>
<gene>
    <name evidence="2" type="ORF">HNR32_000807</name>
</gene>
<dbReference type="Gene3D" id="3.60.15.10">
    <property type="entry name" value="Ribonuclease Z/Hydroxyacylglutathione hydrolase-like"/>
    <property type="match status" value="1"/>
</dbReference>
<name>A0A840UT49_9FIRM</name>
<dbReference type="SMART" id="SM00849">
    <property type="entry name" value="Lactamase_B"/>
    <property type="match status" value="1"/>
</dbReference>
<evidence type="ECO:0000259" key="1">
    <source>
        <dbReference type="SMART" id="SM00849"/>
    </source>
</evidence>
<evidence type="ECO:0000313" key="3">
    <source>
        <dbReference type="Proteomes" id="UP000559117"/>
    </source>
</evidence>
<organism evidence="2 3">
    <name type="scientific">Pectinatus brassicae</name>
    <dbReference type="NCBI Taxonomy" id="862415"/>
    <lineage>
        <taxon>Bacteria</taxon>
        <taxon>Bacillati</taxon>
        <taxon>Bacillota</taxon>
        <taxon>Negativicutes</taxon>
        <taxon>Selenomonadales</taxon>
        <taxon>Selenomonadaceae</taxon>
        <taxon>Pectinatus</taxon>
    </lineage>
</organism>
<sequence>MSKLNTKVFISSDQYGGFGVSSTIIYGEHEALLFDAQFSCSNAHRLVAEILETGRELKQIFISHLHPDHYLGLSVVKQAFPAARVIAYRETAEQINDAFAMKVHYWGDEVLGSNGCKEVINVERVDDKYLTIEGEKVEIIGLLRGDCPDLTALWIPETKTLVAGDAVFSDAHLWVADARTPEERQQWLTNLDKLEALKPQTIIPGHAPNNRAYTADGIEFSRKYLKNFIRELKASVNSDDLISRMKKIYPDAVVPICLKYSAKILRDNYKWEGDWPLSLKNRDAVIG</sequence>
<dbReference type="InterPro" id="IPR036866">
    <property type="entry name" value="RibonucZ/Hydroxyglut_hydro"/>
</dbReference>
<accession>A0A840UT49</accession>
<dbReference type="AlphaFoldDB" id="A0A840UT49"/>
<dbReference type="SUPFAM" id="SSF56281">
    <property type="entry name" value="Metallo-hydrolase/oxidoreductase"/>
    <property type="match status" value="1"/>
</dbReference>
<dbReference type="Proteomes" id="UP000559117">
    <property type="component" value="Unassembled WGS sequence"/>
</dbReference>
<dbReference type="CDD" id="cd07739">
    <property type="entry name" value="metallo-hydrolase-like_MBL-fold"/>
    <property type="match status" value="1"/>
</dbReference>
<dbReference type="PANTHER" id="PTHR42951:SF14">
    <property type="entry name" value="METALLO-BETA-LACTAMASE SUPERFAMILY PROTEIN"/>
    <property type="match status" value="1"/>
</dbReference>
<comment type="caution">
    <text evidence="2">The sequence shown here is derived from an EMBL/GenBank/DDBJ whole genome shotgun (WGS) entry which is preliminary data.</text>
</comment>